<dbReference type="InterPro" id="IPR019734">
    <property type="entry name" value="TPR_rpt"/>
</dbReference>
<dbReference type="Proteomes" id="UP001353858">
    <property type="component" value="Unassembled WGS sequence"/>
</dbReference>
<dbReference type="Pfam" id="PF00106">
    <property type="entry name" value="adh_short"/>
    <property type="match status" value="2"/>
</dbReference>
<protein>
    <recommendedName>
        <fullName evidence="5">BDBT FKBP like N-terminal domain-containing protein</fullName>
    </recommendedName>
</protein>
<dbReference type="PANTHER" id="PTHR43157">
    <property type="entry name" value="PHOSPHATIDYLINOSITOL-GLYCAN BIOSYNTHESIS CLASS F PROTEIN-RELATED"/>
    <property type="match status" value="1"/>
</dbReference>
<dbReference type="PANTHER" id="PTHR43157:SF31">
    <property type="entry name" value="PHOSPHATIDYLINOSITOL-GLYCAN BIOSYNTHESIS CLASS F PROTEIN"/>
    <property type="match status" value="1"/>
</dbReference>
<feature type="repeat" description="TPR" evidence="2">
    <location>
        <begin position="515"/>
        <end position="548"/>
    </location>
</feature>
<sequence>MWKFIVGTVVVGTALYSLKKYFAGGVCRCKKRIDGLVIIITGATSGIGKALAYLLAERGAVLILASRDVEKANIIKKHLTEIYNTKVYVKKLDLNSFDSISKFSNYVNDEFQQVYALVNNAGVFYHPQQLTEDNFDITLQTNYLGPFVLTHCLLQSLKKSEQARIINVVSEAHRVVHFQDLLNLTKSQFLVRPHIHAYAVSKLGLVLFTKKLAKEVSDKNILVNAVNPGNVETDLFRHFPFLNNAILFALQWFIRIIVVKRPLEGAQTVLHAILTEDISTGHYLTDCKVDLPSAVASNEELANQYYNLTLDLLKDKFNIHSKKQIITNGKLGLKPTENSKCYINITENNFELSLLTEIGFYIVGESDSEIQRLLENCLMTMHVGEIARVTFNLKPTYIFIIELVNFETEDLIFKWNAQKKFNLAMKHKTRGVELFHESRYIDASCRFGKGLKIVCSIPIEVDPPYVEIDGVCLIDVQNLKINLYNNLASCYLKCQQFQMVSDLCQKIFETDKSNIKALYKYGVAMCELHDYEKSQRTLLKLLKLDPENRAAAAKLKLVNMKVAESNLKVNVMFKKMFNH</sequence>
<dbReference type="InterPro" id="IPR002347">
    <property type="entry name" value="SDR_fam"/>
</dbReference>
<dbReference type="CDD" id="cd05327">
    <property type="entry name" value="retinol-DH_like_SDR_c_like"/>
    <property type="match status" value="1"/>
</dbReference>
<gene>
    <name evidence="3" type="ORF">RN001_001456</name>
</gene>
<dbReference type="AlphaFoldDB" id="A0AAN7QAE2"/>
<evidence type="ECO:0000256" key="1">
    <source>
        <dbReference type="ARBA" id="ARBA00023002"/>
    </source>
</evidence>
<name>A0AAN7QAE2_9COLE</name>
<dbReference type="SUPFAM" id="SSF51735">
    <property type="entry name" value="NAD(P)-binding Rossmann-fold domains"/>
    <property type="match status" value="1"/>
</dbReference>
<evidence type="ECO:0008006" key="5">
    <source>
        <dbReference type="Google" id="ProtNLM"/>
    </source>
</evidence>
<dbReference type="PROSITE" id="PS50005">
    <property type="entry name" value="TPR"/>
    <property type="match status" value="1"/>
</dbReference>
<dbReference type="PRINTS" id="PR00081">
    <property type="entry name" value="GDHRDH"/>
</dbReference>
<organism evidence="3 4">
    <name type="scientific">Aquatica leii</name>
    <dbReference type="NCBI Taxonomy" id="1421715"/>
    <lineage>
        <taxon>Eukaryota</taxon>
        <taxon>Metazoa</taxon>
        <taxon>Ecdysozoa</taxon>
        <taxon>Arthropoda</taxon>
        <taxon>Hexapoda</taxon>
        <taxon>Insecta</taxon>
        <taxon>Pterygota</taxon>
        <taxon>Neoptera</taxon>
        <taxon>Endopterygota</taxon>
        <taxon>Coleoptera</taxon>
        <taxon>Polyphaga</taxon>
        <taxon>Elateriformia</taxon>
        <taxon>Elateroidea</taxon>
        <taxon>Lampyridae</taxon>
        <taxon>Luciolinae</taxon>
        <taxon>Aquatica</taxon>
    </lineage>
</organism>
<dbReference type="InterPro" id="IPR011990">
    <property type="entry name" value="TPR-like_helical_dom_sf"/>
</dbReference>
<evidence type="ECO:0000313" key="4">
    <source>
        <dbReference type="Proteomes" id="UP001353858"/>
    </source>
</evidence>
<accession>A0AAN7QAE2</accession>
<dbReference type="PRINTS" id="PR00080">
    <property type="entry name" value="SDRFAMILY"/>
</dbReference>
<dbReference type="Gene3D" id="3.40.50.720">
    <property type="entry name" value="NAD(P)-binding Rossmann-like Domain"/>
    <property type="match status" value="1"/>
</dbReference>
<keyword evidence="1" id="KW-0560">Oxidoreductase</keyword>
<keyword evidence="4" id="KW-1185">Reference proteome</keyword>
<proteinExistence type="predicted"/>
<reference evidence="4" key="1">
    <citation type="submission" date="2023-01" db="EMBL/GenBank/DDBJ databases">
        <title>Key to firefly adult light organ development and bioluminescence: homeobox transcription factors regulate luciferase expression and transportation to peroxisome.</title>
        <authorList>
            <person name="Fu X."/>
        </authorList>
    </citation>
    <scope>NUCLEOTIDE SEQUENCE [LARGE SCALE GENOMIC DNA]</scope>
</reference>
<keyword evidence="2" id="KW-0802">TPR repeat</keyword>
<comment type="caution">
    <text evidence="3">The sequence shown here is derived from an EMBL/GenBank/DDBJ whole genome shotgun (WGS) entry which is preliminary data.</text>
</comment>
<evidence type="ECO:0000313" key="3">
    <source>
        <dbReference type="EMBL" id="KAK4885185.1"/>
    </source>
</evidence>
<dbReference type="InterPro" id="IPR036291">
    <property type="entry name" value="NAD(P)-bd_dom_sf"/>
</dbReference>
<dbReference type="Gene3D" id="1.25.40.10">
    <property type="entry name" value="Tetratricopeptide repeat domain"/>
    <property type="match status" value="1"/>
</dbReference>
<dbReference type="SMART" id="SM00028">
    <property type="entry name" value="TPR"/>
    <property type="match status" value="2"/>
</dbReference>
<dbReference type="SUPFAM" id="SSF48452">
    <property type="entry name" value="TPR-like"/>
    <property type="match status" value="1"/>
</dbReference>
<dbReference type="EMBL" id="JARPUR010000001">
    <property type="protein sequence ID" value="KAK4885185.1"/>
    <property type="molecule type" value="Genomic_DNA"/>
</dbReference>
<evidence type="ECO:0000256" key="2">
    <source>
        <dbReference type="PROSITE-ProRule" id="PRU00339"/>
    </source>
</evidence>
<dbReference type="GO" id="GO:0016491">
    <property type="term" value="F:oxidoreductase activity"/>
    <property type="evidence" value="ECO:0007669"/>
    <property type="project" value="UniProtKB-KW"/>
</dbReference>